<sequence length="68" mass="7713">MFIGNPVAFCTGIITGIEFRFWRYNFSLNSKRIFNSRGFITGGILRNDFNIIGALKKFITKLIIPGPV</sequence>
<dbReference type="EMBL" id="CQPC01000119">
    <property type="protein sequence ID" value="CNV26973.1"/>
    <property type="molecule type" value="Genomic_DNA"/>
</dbReference>
<evidence type="ECO:0000313" key="4">
    <source>
        <dbReference type="Proteomes" id="UP000041314"/>
    </source>
</evidence>
<proteinExistence type="predicted"/>
<name>A0A655EQ97_SALET</name>
<reference evidence="3 4" key="1">
    <citation type="submission" date="2015-03" db="EMBL/GenBank/DDBJ databases">
        <authorList>
            <consortium name="Pathogen Informatics"/>
        </authorList>
    </citation>
    <scope>NUCLEOTIDE SEQUENCE [LARGE SCALE GENOMIC DNA]</scope>
    <source>
        <strain evidence="1 3">3476</strain>
        <strain evidence="2 4">A1104</strain>
    </source>
</reference>
<dbReference type="AlphaFoldDB" id="A0A655EQ97"/>
<gene>
    <name evidence="2" type="ORF">ERS008198_04986</name>
    <name evidence="1" type="ORF">ERS008202_04803</name>
</gene>
<dbReference type="Proteomes" id="UP000039541">
    <property type="component" value="Unassembled WGS sequence"/>
</dbReference>
<evidence type="ECO:0000313" key="3">
    <source>
        <dbReference type="Proteomes" id="UP000039541"/>
    </source>
</evidence>
<protein>
    <submittedName>
        <fullName evidence="2">Uncharacterized protein</fullName>
    </submittedName>
</protein>
<evidence type="ECO:0000313" key="1">
    <source>
        <dbReference type="EMBL" id="CNV26973.1"/>
    </source>
</evidence>
<dbReference type="EMBL" id="CQPA01000091">
    <property type="protein sequence ID" value="CNV30764.1"/>
    <property type="molecule type" value="Genomic_DNA"/>
</dbReference>
<evidence type="ECO:0000313" key="2">
    <source>
        <dbReference type="EMBL" id="CNV30764.1"/>
    </source>
</evidence>
<dbReference type="Proteomes" id="UP000041314">
    <property type="component" value="Unassembled WGS sequence"/>
</dbReference>
<accession>A0A655EQ97</accession>
<organism evidence="2 4">
    <name type="scientific">Salmonella enterica subsp. enterica serovar Bovismorbificans</name>
    <dbReference type="NCBI Taxonomy" id="58097"/>
    <lineage>
        <taxon>Bacteria</taxon>
        <taxon>Pseudomonadati</taxon>
        <taxon>Pseudomonadota</taxon>
        <taxon>Gammaproteobacteria</taxon>
        <taxon>Enterobacterales</taxon>
        <taxon>Enterobacteriaceae</taxon>
        <taxon>Salmonella</taxon>
    </lineage>
</organism>